<reference evidence="2 3" key="1">
    <citation type="submission" date="2016-04" db="EMBL/GenBank/DDBJ databases">
        <title>Chloroflexus islandicus sp. nov., a thermophilic filamentous anoxygenic phototrophic bacterium from geyser Strokkur (Iceland).</title>
        <authorList>
            <person name="Gaisin V.A."/>
            <person name="Kalashnikov A.M."/>
            <person name="Sukhacheva M.V."/>
            <person name="Grouzdev D.S."/>
            <person name="Ivanov T.M."/>
            <person name="Kuznetsov B."/>
            <person name="Gorlenko V.M."/>
        </authorList>
    </citation>
    <scope>NUCLEOTIDE SEQUENCE [LARGE SCALE GENOMIC DNA]</scope>
    <source>
        <strain evidence="3">isl-2</strain>
    </source>
</reference>
<accession>A0A178MFN8</accession>
<keyword evidence="2" id="KW-0031">Aminopeptidase</keyword>
<dbReference type="AlphaFoldDB" id="A0A178MFN8"/>
<dbReference type="CDD" id="cd01066">
    <property type="entry name" value="APP_MetAP"/>
    <property type="match status" value="1"/>
</dbReference>
<dbReference type="RefSeq" id="WP_066783663.1">
    <property type="nucleotide sequence ID" value="NZ_LWQS01000036.1"/>
</dbReference>
<dbReference type="OrthoDB" id="9765815at2"/>
<organism evidence="2 3">
    <name type="scientific">Chloroflexus islandicus</name>
    <dbReference type="NCBI Taxonomy" id="1707952"/>
    <lineage>
        <taxon>Bacteria</taxon>
        <taxon>Bacillati</taxon>
        <taxon>Chloroflexota</taxon>
        <taxon>Chloroflexia</taxon>
        <taxon>Chloroflexales</taxon>
        <taxon>Chloroflexineae</taxon>
        <taxon>Chloroflexaceae</taxon>
        <taxon>Chloroflexus</taxon>
    </lineage>
</organism>
<evidence type="ECO:0000313" key="3">
    <source>
        <dbReference type="Proteomes" id="UP000078287"/>
    </source>
</evidence>
<dbReference type="InterPro" id="IPR000994">
    <property type="entry name" value="Pept_M24"/>
</dbReference>
<name>A0A178MFN8_9CHLR</name>
<evidence type="ECO:0000313" key="2">
    <source>
        <dbReference type="EMBL" id="OAN47561.1"/>
    </source>
</evidence>
<gene>
    <name evidence="2" type="ORF">A6A03_09930</name>
</gene>
<feature type="domain" description="Peptidase M24" evidence="1">
    <location>
        <begin position="186"/>
        <end position="382"/>
    </location>
</feature>
<keyword evidence="3" id="KW-1185">Reference proteome</keyword>
<dbReference type="Pfam" id="PF00557">
    <property type="entry name" value="Peptidase_M24"/>
    <property type="match status" value="1"/>
</dbReference>
<dbReference type="SUPFAM" id="SSF55920">
    <property type="entry name" value="Creatinase/aminopeptidase"/>
    <property type="match status" value="1"/>
</dbReference>
<dbReference type="Gene3D" id="3.90.230.10">
    <property type="entry name" value="Creatinase/methionine aminopeptidase superfamily"/>
    <property type="match status" value="1"/>
</dbReference>
<sequence length="416" mass="46302">MIITPVVTSLRTQIDLRVQWLAERLTLLLPELMERAQIDLWIVTAREYNEDPVIMTLLPAPAMNARRRTILLFARCPDGTVEQLTLDRYGYGDLYRQAWSPDTESQDDCLARLVAEYDPQRIGINMSSTFAFADGLTYTEYQRLCAALGPRYAERCVSAEALVIGWLERRIPAELAVYPELVALGHRIIATAFSRAVITPGVTTTDDVVWWLRQTMHEAGVQAWFQPTVSIQAHGMPFDVPPTRNRIWPGDLLHCDVGFCHLGLCTDQQQHAYVVARNETAPPAGLVAALAQANRLQDILLDEMRVGRTGNQVLAATRARALAEGLQPSIYSHPLGYHGHAAGPTIGLWDHQEGVPGAGDYPLYDETVYSIELNNVALVPEWGNQPVRIALEEDAALTGGAMVWLHGRQTQLHVIE</sequence>
<proteinExistence type="predicted"/>
<dbReference type="Proteomes" id="UP000078287">
    <property type="component" value="Unassembled WGS sequence"/>
</dbReference>
<evidence type="ECO:0000259" key="1">
    <source>
        <dbReference type="Pfam" id="PF00557"/>
    </source>
</evidence>
<dbReference type="STRING" id="1707952.A6A03_09930"/>
<keyword evidence="2" id="KW-0645">Protease</keyword>
<dbReference type="InterPro" id="IPR036005">
    <property type="entry name" value="Creatinase/aminopeptidase-like"/>
</dbReference>
<keyword evidence="2" id="KW-0378">Hydrolase</keyword>
<dbReference type="EMBL" id="LWQS01000036">
    <property type="protein sequence ID" value="OAN47561.1"/>
    <property type="molecule type" value="Genomic_DNA"/>
</dbReference>
<dbReference type="GO" id="GO:0004177">
    <property type="term" value="F:aminopeptidase activity"/>
    <property type="evidence" value="ECO:0007669"/>
    <property type="project" value="UniProtKB-KW"/>
</dbReference>
<comment type="caution">
    <text evidence="2">The sequence shown here is derived from an EMBL/GenBank/DDBJ whole genome shotgun (WGS) entry which is preliminary data.</text>
</comment>
<protein>
    <submittedName>
        <fullName evidence="2">Xaa-Pro aminopeptidase</fullName>
    </submittedName>
</protein>